<sequence>MNKHVKADLMLLLATVFWGMTFVTVKDAMNYSGTFSFLFMRFFLGALVVFPFAFKSFKYFNRRTLVDGTILGILVFAGFALQTAGLRETSSTRSAFITGLSVVLVPVISFIMYRTKIDIFKIIGIVLSAGGLFLMFSPENGPLNRGDVLTVLCAFTFALIIVLIQRFSKRGNVLLLVFMQITIVAFISLVLMFATKDMQIKFSGNLALDLVFTSVFATAGALVLQYKYQQQTSEARAAIIYTLEPLFASIFAFIIFRERLASAGLLGGAMIFLGMLLSEFGE</sequence>
<dbReference type="EMBL" id="DMZY01000081">
    <property type="protein sequence ID" value="HAV92061.1"/>
    <property type="molecule type" value="Genomic_DNA"/>
</dbReference>
<keyword evidence="3 6" id="KW-0812">Transmembrane</keyword>
<feature type="transmembrane region" description="Helical" evidence="6">
    <location>
        <begin position="94"/>
        <end position="112"/>
    </location>
</feature>
<evidence type="ECO:0000313" key="8">
    <source>
        <dbReference type="EMBL" id="HAV92061.1"/>
    </source>
</evidence>
<evidence type="ECO:0000256" key="6">
    <source>
        <dbReference type="SAM" id="Phobius"/>
    </source>
</evidence>
<feature type="transmembrane region" description="Helical" evidence="6">
    <location>
        <begin position="238"/>
        <end position="256"/>
    </location>
</feature>
<feature type="domain" description="EamA" evidence="7">
    <location>
        <begin position="6"/>
        <end position="136"/>
    </location>
</feature>
<feature type="transmembrane region" description="Helical" evidence="6">
    <location>
        <begin position="119"/>
        <end position="136"/>
    </location>
</feature>
<dbReference type="InterPro" id="IPR051258">
    <property type="entry name" value="Diverse_Substrate_Transporter"/>
</dbReference>
<reference evidence="8 9" key="1">
    <citation type="journal article" date="2018" name="Nat. Biotechnol.">
        <title>A standardized bacterial taxonomy based on genome phylogeny substantially revises the tree of life.</title>
        <authorList>
            <person name="Parks D.H."/>
            <person name="Chuvochina M."/>
            <person name="Waite D.W."/>
            <person name="Rinke C."/>
            <person name="Skarshewski A."/>
            <person name="Chaumeil P.A."/>
            <person name="Hugenholtz P."/>
        </authorList>
    </citation>
    <scope>NUCLEOTIDE SEQUENCE [LARGE SCALE GENOMIC DNA]</scope>
    <source>
        <strain evidence="8">UBA9956</strain>
    </source>
</reference>
<dbReference type="InterPro" id="IPR037185">
    <property type="entry name" value="EmrE-like"/>
</dbReference>
<gene>
    <name evidence="8" type="ORF">DCW38_02640</name>
</gene>
<evidence type="ECO:0000256" key="2">
    <source>
        <dbReference type="ARBA" id="ARBA00022475"/>
    </source>
</evidence>
<feature type="transmembrane region" description="Helical" evidence="6">
    <location>
        <begin position="206"/>
        <end position="226"/>
    </location>
</feature>
<feature type="transmembrane region" description="Helical" evidence="6">
    <location>
        <begin position="148"/>
        <end position="164"/>
    </location>
</feature>
<evidence type="ECO:0000256" key="5">
    <source>
        <dbReference type="ARBA" id="ARBA00023136"/>
    </source>
</evidence>
<evidence type="ECO:0000313" key="9">
    <source>
        <dbReference type="Proteomes" id="UP000264062"/>
    </source>
</evidence>
<feature type="transmembrane region" description="Helical" evidence="6">
    <location>
        <begin position="262"/>
        <end position="280"/>
    </location>
</feature>
<dbReference type="InterPro" id="IPR000620">
    <property type="entry name" value="EamA_dom"/>
</dbReference>
<dbReference type="GO" id="GO:0005886">
    <property type="term" value="C:plasma membrane"/>
    <property type="evidence" value="ECO:0007669"/>
    <property type="project" value="UniProtKB-SubCell"/>
</dbReference>
<feature type="transmembrane region" description="Helical" evidence="6">
    <location>
        <begin position="173"/>
        <end position="194"/>
    </location>
</feature>
<keyword evidence="5 6" id="KW-0472">Membrane</keyword>
<dbReference type="PANTHER" id="PTHR42920:SF5">
    <property type="entry name" value="EAMA DOMAIN-CONTAINING PROTEIN"/>
    <property type="match status" value="1"/>
</dbReference>
<keyword evidence="2" id="KW-1003">Cell membrane</keyword>
<evidence type="ECO:0000256" key="3">
    <source>
        <dbReference type="ARBA" id="ARBA00022692"/>
    </source>
</evidence>
<feature type="transmembrane region" description="Helical" evidence="6">
    <location>
        <begin position="31"/>
        <end position="53"/>
    </location>
</feature>
<dbReference type="AlphaFoldDB" id="A0A350H945"/>
<protein>
    <submittedName>
        <fullName evidence="8">Multidrug DMT transporter permease</fullName>
    </submittedName>
</protein>
<feature type="transmembrane region" description="Helical" evidence="6">
    <location>
        <begin position="65"/>
        <end position="82"/>
    </location>
</feature>
<proteinExistence type="predicted"/>
<feature type="domain" description="EamA" evidence="7">
    <location>
        <begin position="145"/>
        <end position="277"/>
    </location>
</feature>
<evidence type="ECO:0000256" key="1">
    <source>
        <dbReference type="ARBA" id="ARBA00004651"/>
    </source>
</evidence>
<evidence type="ECO:0000256" key="4">
    <source>
        <dbReference type="ARBA" id="ARBA00022989"/>
    </source>
</evidence>
<dbReference type="PANTHER" id="PTHR42920">
    <property type="entry name" value="OS03G0707200 PROTEIN-RELATED"/>
    <property type="match status" value="1"/>
</dbReference>
<accession>A0A350H945</accession>
<organism evidence="8 9">
    <name type="scientific">candidate division WOR-3 bacterium</name>
    <dbReference type="NCBI Taxonomy" id="2052148"/>
    <lineage>
        <taxon>Bacteria</taxon>
        <taxon>Bacteria division WOR-3</taxon>
    </lineage>
</organism>
<comment type="caution">
    <text evidence="8">The sequence shown here is derived from an EMBL/GenBank/DDBJ whole genome shotgun (WGS) entry which is preliminary data.</text>
</comment>
<keyword evidence="4 6" id="KW-1133">Transmembrane helix</keyword>
<evidence type="ECO:0000259" key="7">
    <source>
        <dbReference type="Pfam" id="PF00892"/>
    </source>
</evidence>
<dbReference type="Proteomes" id="UP000264062">
    <property type="component" value="Unassembled WGS sequence"/>
</dbReference>
<comment type="subcellular location">
    <subcellularLocation>
        <location evidence="1">Cell membrane</location>
        <topology evidence="1">Multi-pass membrane protein</topology>
    </subcellularLocation>
</comment>
<feature type="transmembrane region" description="Helical" evidence="6">
    <location>
        <begin position="7"/>
        <end position="25"/>
    </location>
</feature>
<dbReference type="SUPFAM" id="SSF103481">
    <property type="entry name" value="Multidrug resistance efflux transporter EmrE"/>
    <property type="match status" value="2"/>
</dbReference>
<name>A0A350H945_UNCW3</name>
<dbReference type="Pfam" id="PF00892">
    <property type="entry name" value="EamA"/>
    <property type="match status" value="2"/>
</dbReference>